<reference evidence="2" key="1">
    <citation type="submission" date="2020-08" db="EMBL/GenBank/DDBJ databases">
        <title>Genome public.</title>
        <authorList>
            <person name="Liu C."/>
            <person name="Sun Q."/>
        </authorList>
    </citation>
    <scope>NUCLEOTIDE SEQUENCE</scope>
    <source>
        <strain evidence="2">BX21</strain>
    </source>
</reference>
<dbReference type="EMBL" id="JACRTG010000004">
    <property type="protein sequence ID" value="MBC8586931.1"/>
    <property type="molecule type" value="Genomic_DNA"/>
</dbReference>
<evidence type="ECO:0000313" key="3">
    <source>
        <dbReference type="Proteomes" id="UP000601171"/>
    </source>
</evidence>
<keyword evidence="3" id="KW-1185">Reference proteome</keyword>
<keyword evidence="1" id="KW-1133">Transmembrane helix</keyword>
<name>A0A926EQH9_9FIRM</name>
<feature type="transmembrane region" description="Helical" evidence="1">
    <location>
        <begin position="12"/>
        <end position="31"/>
    </location>
</feature>
<protein>
    <submittedName>
        <fullName evidence="2">DUF4330 domain-containing protein</fullName>
    </submittedName>
</protein>
<comment type="caution">
    <text evidence="2">The sequence shown here is derived from an EMBL/GenBank/DDBJ whole genome shotgun (WGS) entry which is preliminary data.</text>
</comment>
<gene>
    <name evidence="2" type="ORF">H8707_01580</name>
</gene>
<organism evidence="2 3">
    <name type="scientific">Paratissierella segnis</name>
    <dbReference type="NCBI Taxonomy" id="2763679"/>
    <lineage>
        <taxon>Bacteria</taxon>
        <taxon>Bacillati</taxon>
        <taxon>Bacillota</taxon>
        <taxon>Tissierellia</taxon>
        <taxon>Tissierellales</taxon>
        <taxon>Tissierellaceae</taxon>
        <taxon>Paratissierella</taxon>
    </lineage>
</organism>
<keyword evidence="1" id="KW-0812">Transmembrane</keyword>
<dbReference type="RefSeq" id="WP_262428401.1">
    <property type="nucleotide sequence ID" value="NZ_JACRTG010000004.1"/>
</dbReference>
<sequence length="162" mass="17598">MIDKNGKLFGKISIIDLIIIILVILAGIFAVKKLGIFTPKGNVTDSTDKIQVVFYQEEVNSFTANNVKLGDPTSETLQNMSFGAVTDIQTEDSVSWGEDKDGKQVKSTKNGFNAVYITTETNGVIGPNGINIGGSNYYIGQFITLRVGTSIFYGRIYDAAKI</sequence>
<evidence type="ECO:0000313" key="2">
    <source>
        <dbReference type="EMBL" id="MBC8586931.1"/>
    </source>
</evidence>
<accession>A0A926EQH9</accession>
<keyword evidence="1" id="KW-0472">Membrane</keyword>
<evidence type="ECO:0000256" key="1">
    <source>
        <dbReference type="SAM" id="Phobius"/>
    </source>
</evidence>
<dbReference type="AlphaFoldDB" id="A0A926EQH9"/>
<dbReference type="Proteomes" id="UP000601171">
    <property type="component" value="Unassembled WGS sequence"/>
</dbReference>
<proteinExistence type="predicted"/>
<dbReference type="InterPro" id="IPR025480">
    <property type="entry name" value="DUF4330"/>
</dbReference>
<dbReference type="Pfam" id="PF14221">
    <property type="entry name" value="DUF4330"/>
    <property type="match status" value="1"/>
</dbReference>